<dbReference type="PANTHER" id="PTHR43323:SF2">
    <property type="entry name" value="HYDROXYMETHYLGLUTARYL-COA SYNTHASE"/>
    <property type="match status" value="1"/>
</dbReference>
<dbReference type="GO" id="GO:0006084">
    <property type="term" value="P:acetyl-CoA metabolic process"/>
    <property type="evidence" value="ECO:0007669"/>
    <property type="project" value="TreeGrafter"/>
</dbReference>
<accession>A0A382TWH5</accession>
<sequence length="160" mass="17692">MDYQKVGISALSTYVPPYRVDLEKWSDWTHQSWDKIKQVIGTGFRMLGPNQTIYTMAANAVLDLILSNKIKPSEIGFLALGTESSTDNSAGSIIIKGMIDKELRNRSMQPISKNCEVPEFKQACLSGIYAVKNAVRFIKTDAPSLKAIVVCSDIALYQLG</sequence>
<organism evidence="3">
    <name type="scientific">marine metagenome</name>
    <dbReference type="NCBI Taxonomy" id="408172"/>
    <lineage>
        <taxon>unclassified sequences</taxon>
        <taxon>metagenomes</taxon>
        <taxon>ecological metagenomes</taxon>
    </lineage>
</organism>
<dbReference type="GO" id="GO:0010142">
    <property type="term" value="P:farnesyl diphosphate biosynthetic process, mevalonate pathway"/>
    <property type="evidence" value="ECO:0007669"/>
    <property type="project" value="TreeGrafter"/>
</dbReference>
<dbReference type="EMBL" id="UINC01139313">
    <property type="protein sequence ID" value="SVD25778.1"/>
    <property type="molecule type" value="Genomic_DNA"/>
</dbReference>
<evidence type="ECO:0000256" key="1">
    <source>
        <dbReference type="ARBA" id="ARBA00022679"/>
    </source>
</evidence>
<dbReference type="SUPFAM" id="SSF53901">
    <property type="entry name" value="Thiolase-like"/>
    <property type="match status" value="1"/>
</dbReference>
<feature type="domain" description="Hydroxymethylglutaryl-coenzyme A synthase N-terminal" evidence="2">
    <location>
        <begin position="4"/>
        <end position="160"/>
    </location>
</feature>
<feature type="non-terminal residue" evidence="3">
    <location>
        <position position="160"/>
    </location>
</feature>
<dbReference type="Gene3D" id="3.40.47.10">
    <property type="match status" value="1"/>
</dbReference>
<dbReference type="GO" id="GO:0004421">
    <property type="term" value="F:hydroxymethylglutaryl-CoA synthase activity"/>
    <property type="evidence" value="ECO:0007669"/>
    <property type="project" value="TreeGrafter"/>
</dbReference>
<dbReference type="Pfam" id="PF01154">
    <property type="entry name" value="HMG_CoA_synt_N"/>
    <property type="match status" value="1"/>
</dbReference>
<dbReference type="InterPro" id="IPR013528">
    <property type="entry name" value="HMG_CoA_synth_N"/>
</dbReference>
<evidence type="ECO:0000313" key="3">
    <source>
        <dbReference type="EMBL" id="SVD25778.1"/>
    </source>
</evidence>
<evidence type="ECO:0000259" key="2">
    <source>
        <dbReference type="Pfam" id="PF01154"/>
    </source>
</evidence>
<dbReference type="InterPro" id="IPR016039">
    <property type="entry name" value="Thiolase-like"/>
</dbReference>
<dbReference type="AlphaFoldDB" id="A0A382TWH5"/>
<gene>
    <name evidence="3" type="ORF">METZ01_LOCUS378632</name>
</gene>
<dbReference type="CDD" id="cd00827">
    <property type="entry name" value="init_cond_enzymes"/>
    <property type="match status" value="1"/>
</dbReference>
<reference evidence="3" key="1">
    <citation type="submission" date="2018-05" db="EMBL/GenBank/DDBJ databases">
        <authorList>
            <person name="Lanie J.A."/>
            <person name="Ng W.-L."/>
            <person name="Kazmierczak K.M."/>
            <person name="Andrzejewski T.M."/>
            <person name="Davidsen T.M."/>
            <person name="Wayne K.J."/>
            <person name="Tettelin H."/>
            <person name="Glass J.I."/>
            <person name="Rusch D."/>
            <person name="Podicherti R."/>
            <person name="Tsui H.-C.T."/>
            <person name="Winkler M.E."/>
        </authorList>
    </citation>
    <scope>NUCLEOTIDE SEQUENCE</scope>
</reference>
<protein>
    <recommendedName>
        <fullName evidence="2">Hydroxymethylglutaryl-coenzyme A synthase N-terminal domain-containing protein</fullName>
    </recommendedName>
</protein>
<name>A0A382TWH5_9ZZZZ</name>
<proteinExistence type="predicted"/>
<keyword evidence="1" id="KW-0808">Transferase</keyword>
<dbReference type="PANTHER" id="PTHR43323">
    <property type="entry name" value="3-HYDROXY-3-METHYLGLUTARYL COENZYME A SYNTHASE"/>
    <property type="match status" value="1"/>
</dbReference>